<evidence type="ECO:0000313" key="12">
    <source>
        <dbReference type="EMBL" id="SFH59245.1"/>
    </source>
</evidence>
<dbReference type="GO" id="GO:0004814">
    <property type="term" value="F:arginine-tRNA ligase activity"/>
    <property type="evidence" value="ECO:0007669"/>
    <property type="project" value="InterPro"/>
</dbReference>
<keyword evidence="13" id="KW-1185">Reference proteome</keyword>
<comment type="subcellular location">
    <subcellularLocation>
        <location evidence="1 10">Cytoplasm</location>
    </subcellularLocation>
</comment>
<evidence type="ECO:0000259" key="11">
    <source>
        <dbReference type="Pfam" id="PF05746"/>
    </source>
</evidence>
<dbReference type="PANTHER" id="PTHR30075">
    <property type="entry name" value="GLYCYL-TRNA SYNTHETASE"/>
    <property type="match status" value="1"/>
</dbReference>
<keyword evidence="8 10" id="KW-0030">Aminoacyl-tRNA synthetase</keyword>
<dbReference type="Proteomes" id="UP000198668">
    <property type="component" value="Unassembled WGS sequence"/>
</dbReference>
<dbReference type="GO" id="GO:0006426">
    <property type="term" value="P:glycyl-tRNA aminoacylation"/>
    <property type="evidence" value="ECO:0007669"/>
    <property type="project" value="UniProtKB-UniRule"/>
</dbReference>
<dbReference type="EC" id="6.1.1.14" evidence="10"/>
<keyword evidence="4 10" id="KW-0436">Ligase</keyword>
<keyword evidence="3 10" id="KW-0963">Cytoplasm</keyword>
<evidence type="ECO:0000256" key="5">
    <source>
        <dbReference type="ARBA" id="ARBA00022741"/>
    </source>
</evidence>
<reference evidence="12 13" key="1">
    <citation type="submission" date="2016-10" db="EMBL/GenBank/DDBJ databases">
        <authorList>
            <person name="de Groot N.N."/>
        </authorList>
    </citation>
    <scope>NUCLEOTIDE SEQUENCE [LARGE SCALE GENOMIC DNA]</scope>
    <source>
        <strain evidence="12 13">DSM 27630</strain>
    </source>
</reference>
<comment type="catalytic activity">
    <reaction evidence="9 10">
        <text>tRNA(Gly) + glycine + ATP = glycyl-tRNA(Gly) + AMP + diphosphate</text>
        <dbReference type="Rhea" id="RHEA:16013"/>
        <dbReference type="Rhea" id="RHEA-COMP:9664"/>
        <dbReference type="Rhea" id="RHEA-COMP:9683"/>
        <dbReference type="ChEBI" id="CHEBI:30616"/>
        <dbReference type="ChEBI" id="CHEBI:33019"/>
        <dbReference type="ChEBI" id="CHEBI:57305"/>
        <dbReference type="ChEBI" id="CHEBI:78442"/>
        <dbReference type="ChEBI" id="CHEBI:78522"/>
        <dbReference type="ChEBI" id="CHEBI:456215"/>
        <dbReference type="EC" id="6.1.1.14"/>
    </reaction>
</comment>
<evidence type="ECO:0000256" key="2">
    <source>
        <dbReference type="ARBA" id="ARBA00008226"/>
    </source>
</evidence>
<dbReference type="AlphaFoldDB" id="A0A1I3BAB5"/>
<dbReference type="PANTHER" id="PTHR30075:SF2">
    <property type="entry name" value="GLYCINE--TRNA LIGASE, CHLOROPLASTIC_MITOCHONDRIAL 2"/>
    <property type="match status" value="1"/>
</dbReference>
<dbReference type="HAMAP" id="MF_00255">
    <property type="entry name" value="Gly_tRNA_synth_beta"/>
    <property type="match status" value="1"/>
</dbReference>
<dbReference type="PROSITE" id="PS50861">
    <property type="entry name" value="AA_TRNA_LIGASE_II_GLYAB"/>
    <property type="match status" value="1"/>
</dbReference>
<dbReference type="OrthoDB" id="9775440at2"/>
<dbReference type="NCBIfam" id="TIGR00211">
    <property type="entry name" value="glyS"/>
    <property type="match status" value="1"/>
</dbReference>
<dbReference type="RefSeq" id="WP_092091341.1">
    <property type="nucleotide sequence ID" value="NZ_FOQE01000005.1"/>
</dbReference>
<dbReference type="Pfam" id="PF02092">
    <property type="entry name" value="tRNA_synt_2f"/>
    <property type="match status" value="1"/>
</dbReference>
<evidence type="ECO:0000256" key="8">
    <source>
        <dbReference type="ARBA" id="ARBA00023146"/>
    </source>
</evidence>
<dbReference type="GO" id="GO:0005524">
    <property type="term" value="F:ATP binding"/>
    <property type="evidence" value="ECO:0007669"/>
    <property type="project" value="UniProtKB-UniRule"/>
</dbReference>
<comment type="similarity">
    <text evidence="2 10">Belongs to the class-II aminoacyl-tRNA synthetase family.</text>
</comment>
<dbReference type="Pfam" id="PF05746">
    <property type="entry name" value="DALR_1"/>
    <property type="match status" value="1"/>
</dbReference>
<evidence type="ECO:0000256" key="1">
    <source>
        <dbReference type="ARBA" id="ARBA00004496"/>
    </source>
</evidence>
<evidence type="ECO:0000256" key="10">
    <source>
        <dbReference type="HAMAP-Rule" id="MF_00255"/>
    </source>
</evidence>
<keyword evidence="5 10" id="KW-0547">Nucleotide-binding</keyword>
<feature type="domain" description="DALR anticodon binding" evidence="11">
    <location>
        <begin position="586"/>
        <end position="682"/>
    </location>
</feature>
<gene>
    <name evidence="10" type="primary">glyS</name>
    <name evidence="12" type="ORF">SAMN04489868_10525</name>
</gene>
<dbReference type="GO" id="GO:0006420">
    <property type="term" value="P:arginyl-tRNA aminoacylation"/>
    <property type="evidence" value="ECO:0007669"/>
    <property type="project" value="InterPro"/>
</dbReference>
<evidence type="ECO:0000256" key="4">
    <source>
        <dbReference type="ARBA" id="ARBA00022598"/>
    </source>
</evidence>
<dbReference type="SUPFAM" id="SSF109604">
    <property type="entry name" value="HD-domain/PDEase-like"/>
    <property type="match status" value="1"/>
</dbReference>
<keyword evidence="6 10" id="KW-0067">ATP-binding</keyword>
<dbReference type="PRINTS" id="PR01045">
    <property type="entry name" value="TRNASYNTHGB"/>
</dbReference>
<evidence type="ECO:0000256" key="9">
    <source>
        <dbReference type="ARBA" id="ARBA00047937"/>
    </source>
</evidence>
<keyword evidence="7 10" id="KW-0648">Protein biosynthesis</keyword>
<evidence type="ECO:0000256" key="6">
    <source>
        <dbReference type="ARBA" id="ARBA00022840"/>
    </source>
</evidence>
<evidence type="ECO:0000256" key="7">
    <source>
        <dbReference type="ARBA" id="ARBA00022917"/>
    </source>
</evidence>
<dbReference type="InterPro" id="IPR006194">
    <property type="entry name" value="Gly-tRNA-synth_heterodimer"/>
</dbReference>
<evidence type="ECO:0000256" key="3">
    <source>
        <dbReference type="ARBA" id="ARBA00022490"/>
    </source>
</evidence>
<evidence type="ECO:0000313" key="13">
    <source>
        <dbReference type="Proteomes" id="UP000198668"/>
    </source>
</evidence>
<comment type="subunit">
    <text evidence="10">Tetramer of two alpha and two beta subunits.</text>
</comment>
<dbReference type="GO" id="GO:0004820">
    <property type="term" value="F:glycine-tRNA ligase activity"/>
    <property type="evidence" value="ECO:0007669"/>
    <property type="project" value="UniProtKB-UniRule"/>
</dbReference>
<organism evidence="12 13">
    <name type="scientific">Pisciglobus halotolerans</name>
    <dbReference type="NCBI Taxonomy" id="745365"/>
    <lineage>
        <taxon>Bacteria</taxon>
        <taxon>Bacillati</taxon>
        <taxon>Bacillota</taxon>
        <taxon>Bacilli</taxon>
        <taxon>Lactobacillales</taxon>
        <taxon>Carnobacteriaceae</taxon>
    </lineage>
</organism>
<accession>A0A1I3BAB5</accession>
<proteinExistence type="inferred from homology"/>
<dbReference type="GO" id="GO:0005829">
    <property type="term" value="C:cytosol"/>
    <property type="evidence" value="ECO:0007669"/>
    <property type="project" value="TreeGrafter"/>
</dbReference>
<dbReference type="InterPro" id="IPR008909">
    <property type="entry name" value="DALR_anticod-bd"/>
</dbReference>
<protein>
    <recommendedName>
        <fullName evidence="10">Glycine--tRNA ligase beta subunit</fullName>
        <ecNumber evidence="10">6.1.1.14</ecNumber>
    </recommendedName>
    <alternativeName>
        <fullName evidence="10">Glycyl-tRNA synthetase beta subunit</fullName>
        <shortName evidence="10">GlyRS</shortName>
    </alternativeName>
</protein>
<sequence>MTHHILLEIGLEEMPAHIVSPSQQQLAERTKDFLQKNHLSFGEVQAFSTPRRLAVLIREVADKQEDEKVIAKGPAKRIAMNENGEWTKAAQGFVRGQGMTTEDIFFKDIKGAEYVHVEKFVPGKTAMEVLKGLNEVITAMTFPVSMHWADYTFKYIRPIHWIVALMDNQIIPFSVLDIQTGNQSRGHRFLGHEVTIDHALNYEEALKGEYVIADETERKKMIVSQIHAIASENNWVVDIDADLLEEVANLIEYPTAFYGNFDAQYLTIPKEVLITSMRDHQRYFYVKDQQDQLLPYFISVRNGNSQFIENVAKGNEKVLVARLDDAMFFYNEDKNLTINSCVERLKQVTFHEKIGSMYEKMQRVQRASQVIGEKVGLSAEEMADLDRAAQIYKFDLVTNMVDEFPELQGIMGEKYALLQGEKPAVAQAIREHYMPTSSDGELPESSVGTVLAIADKLDSIFSLFAAGLIPTGSNDPFALRRQAFGVIRMIVDKNWSFQLRTIFSEIISSLPSTDTNLLEKYQERQEDILGFMKGRIRQLLSNKQLRYDTMDAALGSTQQDVLTIIDTAQTLEKHLSDSVFKSTIESVSRILNLAIKANEEDANVGEKPIHTDLFEKPSEWALYEKFKELEEAFPTLSTEEKFHALTALRPTIDTFFDENMVMADDAAIRSNRLAMLAAISQLVLSFANVKDLVVK</sequence>
<name>A0A1I3BAB5_9LACT</name>
<dbReference type="EMBL" id="FOQE01000005">
    <property type="protein sequence ID" value="SFH59245.1"/>
    <property type="molecule type" value="Genomic_DNA"/>
</dbReference>
<dbReference type="InterPro" id="IPR015944">
    <property type="entry name" value="Gly-tRNA-synth_bsu"/>
</dbReference>